<dbReference type="GO" id="GO:0006355">
    <property type="term" value="P:regulation of DNA-templated transcription"/>
    <property type="evidence" value="ECO:0007669"/>
    <property type="project" value="InterPro"/>
</dbReference>
<keyword evidence="9" id="KW-0804">Transcription</keyword>
<organism evidence="13 14">
    <name type="scientific">Lithospermum erythrorhizon</name>
    <name type="common">Purple gromwell</name>
    <name type="synonym">Lithospermum officinale var. erythrorhizon</name>
    <dbReference type="NCBI Taxonomy" id="34254"/>
    <lineage>
        <taxon>Eukaryota</taxon>
        <taxon>Viridiplantae</taxon>
        <taxon>Streptophyta</taxon>
        <taxon>Embryophyta</taxon>
        <taxon>Tracheophyta</taxon>
        <taxon>Spermatophyta</taxon>
        <taxon>Magnoliopsida</taxon>
        <taxon>eudicotyledons</taxon>
        <taxon>Gunneridae</taxon>
        <taxon>Pentapetalae</taxon>
        <taxon>asterids</taxon>
        <taxon>lamiids</taxon>
        <taxon>Boraginales</taxon>
        <taxon>Boraginaceae</taxon>
        <taxon>Boraginoideae</taxon>
        <taxon>Lithospermeae</taxon>
        <taxon>Lithospermum</taxon>
    </lineage>
</organism>
<evidence type="ECO:0000256" key="8">
    <source>
        <dbReference type="ARBA" id="ARBA00023159"/>
    </source>
</evidence>
<proteinExistence type="predicted"/>
<evidence type="ECO:0000256" key="1">
    <source>
        <dbReference type="ARBA" id="ARBA00004123"/>
    </source>
</evidence>
<dbReference type="SUPFAM" id="SSF101941">
    <property type="entry name" value="NAC domain"/>
    <property type="match status" value="1"/>
</dbReference>
<dbReference type="Pfam" id="PF02365">
    <property type="entry name" value="NAM"/>
    <property type="match status" value="1"/>
</dbReference>
<gene>
    <name evidence="13" type="ORF">LIER_01065</name>
</gene>
<evidence type="ECO:0000256" key="9">
    <source>
        <dbReference type="ARBA" id="ARBA00023163"/>
    </source>
</evidence>
<comment type="subcellular location">
    <subcellularLocation>
        <location evidence="2">Membrane</location>
        <topology evidence="2">Single-pass membrane protein</topology>
    </subcellularLocation>
    <subcellularLocation>
        <location evidence="1">Nucleus</location>
    </subcellularLocation>
</comment>
<dbReference type="PANTHER" id="PTHR31744">
    <property type="entry name" value="PROTEIN CUP-SHAPED COTYLEDON 2-RELATED"/>
    <property type="match status" value="1"/>
</dbReference>
<dbReference type="GO" id="GO:0016020">
    <property type="term" value="C:membrane"/>
    <property type="evidence" value="ECO:0007669"/>
    <property type="project" value="UniProtKB-SubCell"/>
</dbReference>
<dbReference type="FunFam" id="2.170.150.80:FF:000002">
    <property type="entry name" value="Nac domain-containing protein 86"/>
    <property type="match status" value="1"/>
</dbReference>
<evidence type="ECO:0000259" key="12">
    <source>
        <dbReference type="PROSITE" id="PS51005"/>
    </source>
</evidence>
<keyword evidence="3 11" id="KW-0812">Transmembrane</keyword>
<dbReference type="AlphaFoldDB" id="A0AAV3NKT2"/>
<keyword evidence="5" id="KW-0805">Transcription regulation</keyword>
<dbReference type="GO" id="GO:0000976">
    <property type="term" value="F:transcription cis-regulatory region binding"/>
    <property type="evidence" value="ECO:0007669"/>
    <property type="project" value="UniProtKB-ARBA"/>
</dbReference>
<keyword evidence="7 11" id="KW-0472">Membrane</keyword>
<keyword evidence="8" id="KW-0010">Activator</keyword>
<keyword evidence="4 11" id="KW-1133">Transmembrane helix</keyword>
<evidence type="ECO:0000256" key="3">
    <source>
        <dbReference type="ARBA" id="ARBA00022692"/>
    </source>
</evidence>
<evidence type="ECO:0000256" key="11">
    <source>
        <dbReference type="SAM" id="Phobius"/>
    </source>
</evidence>
<evidence type="ECO:0000256" key="2">
    <source>
        <dbReference type="ARBA" id="ARBA00004167"/>
    </source>
</evidence>
<evidence type="ECO:0000256" key="6">
    <source>
        <dbReference type="ARBA" id="ARBA00023125"/>
    </source>
</evidence>
<evidence type="ECO:0000313" key="14">
    <source>
        <dbReference type="Proteomes" id="UP001454036"/>
    </source>
</evidence>
<dbReference type="InterPro" id="IPR036093">
    <property type="entry name" value="NAC_dom_sf"/>
</dbReference>
<keyword evidence="14" id="KW-1185">Reference proteome</keyword>
<dbReference type="GO" id="GO:0005634">
    <property type="term" value="C:nucleus"/>
    <property type="evidence" value="ECO:0007669"/>
    <property type="project" value="UniProtKB-SubCell"/>
</dbReference>
<reference evidence="13 14" key="1">
    <citation type="submission" date="2024-01" db="EMBL/GenBank/DDBJ databases">
        <title>The complete chloroplast genome sequence of Lithospermum erythrorhizon: insights into the phylogenetic relationship among Boraginaceae species and the maternal lineages of purple gromwells.</title>
        <authorList>
            <person name="Okada T."/>
            <person name="Watanabe K."/>
        </authorList>
    </citation>
    <scope>NUCLEOTIDE SEQUENCE [LARGE SCALE GENOMIC DNA]</scope>
</reference>
<protein>
    <recommendedName>
        <fullName evidence="12">NAC domain-containing protein</fullName>
    </recommendedName>
</protein>
<keyword evidence="6" id="KW-0238">DNA-binding</keyword>
<feature type="transmembrane region" description="Helical" evidence="11">
    <location>
        <begin position="598"/>
        <end position="619"/>
    </location>
</feature>
<evidence type="ECO:0000256" key="10">
    <source>
        <dbReference type="ARBA" id="ARBA00023242"/>
    </source>
</evidence>
<name>A0AAV3NKT2_LITER</name>
<comment type="caution">
    <text evidence="13">The sequence shown here is derived from an EMBL/GenBank/DDBJ whole genome shotgun (WGS) entry which is preliminary data.</text>
</comment>
<dbReference type="EMBL" id="BAABME010000098">
    <property type="protein sequence ID" value="GAA0139543.1"/>
    <property type="molecule type" value="Genomic_DNA"/>
</dbReference>
<evidence type="ECO:0000313" key="13">
    <source>
        <dbReference type="EMBL" id="GAA0139543.1"/>
    </source>
</evidence>
<dbReference type="PROSITE" id="PS51005">
    <property type="entry name" value="NAC"/>
    <property type="match status" value="1"/>
</dbReference>
<evidence type="ECO:0000256" key="4">
    <source>
        <dbReference type="ARBA" id="ARBA00022989"/>
    </source>
</evidence>
<dbReference type="Gene3D" id="2.170.150.80">
    <property type="entry name" value="NAC domain"/>
    <property type="match status" value="1"/>
</dbReference>
<dbReference type="Proteomes" id="UP001454036">
    <property type="component" value="Unassembled WGS sequence"/>
</dbReference>
<keyword evidence="10" id="KW-0539">Nucleus</keyword>
<dbReference type="InterPro" id="IPR003441">
    <property type="entry name" value="NAC-dom"/>
</dbReference>
<dbReference type="PANTHER" id="PTHR31744:SF216">
    <property type="entry name" value="NAC TRANSCRIPTION FACTOR"/>
    <property type="match status" value="1"/>
</dbReference>
<feature type="domain" description="NAC" evidence="12">
    <location>
        <begin position="10"/>
        <end position="161"/>
    </location>
</feature>
<evidence type="ECO:0000256" key="5">
    <source>
        <dbReference type="ARBA" id="ARBA00023015"/>
    </source>
</evidence>
<accession>A0AAV3NKT2</accession>
<sequence length="631" mass="70396">MMGLVSEGGLPVGYRFRPTDEEIIDHYLRFKINGFEEKVKVIREIDVCKWEPWDLPDLSIVESHDNEWFFFCPKDHKYQNGQRLNRATEKGFWKATGKDRNITSKRGTRIGIKKTLVFYTGRAPDGKRTNWVIHEYRATDKELDGTHPGQGSYVLSRLFKKNDMKLDDITGNSNCEDMKQNITSPSINESPADDNVSEAATPVSTEPLQVQPLHAVLCPVTVSESETLGTPLSHDLHSSSCIADDIEDQNLVIASVPPDPELEKALGDFCDAESEFLDWKVFSPLHSQMQSELGSSSFYDHFMDDGHSQRAAHVQYGTDIHEFLSSVLVNLEEPSCEDSGIYSLSAVQNDAANCISTISKSFAKDGSCSESEPEVMQTPVQNGFFESELFRENNEQEVREFAMPRASPMTETLQTPNVSRSSEHFQNRFFLQDPYPSLYGGNHSFNMFNGNESSVDSTAVASETNQITGIEARPHQRPTQPSESYYSAQGTAPRRIRFQMKLRIGCAQTLTPSDSDSDKLSRDVQLTTTEDKKYIDEGTVMVMDEGKGLHGMLKLLGYKGKAGLHEPCGEAHSAEDKECIPPVSPKVAAMKSLSSLVYLPKVLLIASLLIIFVSVSACLRTCADDLDRPNH</sequence>
<evidence type="ECO:0000256" key="7">
    <source>
        <dbReference type="ARBA" id="ARBA00023136"/>
    </source>
</evidence>